<evidence type="ECO:0000313" key="2">
    <source>
        <dbReference type="Proteomes" id="UP000479000"/>
    </source>
</evidence>
<dbReference type="EMBL" id="CADCXU010021539">
    <property type="protein sequence ID" value="CAB0009137.1"/>
    <property type="molecule type" value="Genomic_DNA"/>
</dbReference>
<organism evidence="1 2">
    <name type="scientific">Nesidiocoris tenuis</name>
    <dbReference type="NCBI Taxonomy" id="355587"/>
    <lineage>
        <taxon>Eukaryota</taxon>
        <taxon>Metazoa</taxon>
        <taxon>Ecdysozoa</taxon>
        <taxon>Arthropoda</taxon>
        <taxon>Hexapoda</taxon>
        <taxon>Insecta</taxon>
        <taxon>Pterygota</taxon>
        <taxon>Neoptera</taxon>
        <taxon>Paraneoptera</taxon>
        <taxon>Hemiptera</taxon>
        <taxon>Heteroptera</taxon>
        <taxon>Panheteroptera</taxon>
        <taxon>Cimicomorpha</taxon>
        <taxon>Miridae</taxon>
        <taxon>Dicyphina</taxon>
        <taxon>Nesidiocoris</taxon>
    </lineage>
</organism>
<accession>A0A6H5GX46</accession>
<reference evidence="1 2" key="1">
    <citation type="submission" date="2020-02" db="EMBL/GenBank/DDBJ databases">
        <authorList>
            <person name="Ferguson B K."/>
        </authorList>
    </citation>
    <scope>NUCLEOTIDE SEQUENCE [LARGE SCALE GENOMIC DNA]</scope>
</reference>
<gene>
    <name evidence="1" type="ORF">NTEN_LOCUS14311</name>
</gene>
<dbReference type="AlphaFoldDB" id="A0A6H5GX46"/>
<dbReference type="Proteomes" id="UP000479000">
    <property type="component" value="Unassembled WGS sequence"/>
</dbReference>
<feature type="non-terminal residue" evidence="1">
    <location>
        <position position="118"/>
    </location>
</feature>
<keyword evidence="2" id="KW-1185">Reference proteome</keyword>
<name>A0A6H5GX46_9HEMI</name>
<proteinExistence type="predicted"/>
<protein>
    <submittedName>
        <fullName evidence="1">Uncharacterized protein</fullName>
    </submittedName>
</protein>
<evidence type="ECO:0000313" key="1">
    <source>
        <dbReference type="EMBL" id="CAB0009137.1"/>
    </source>
</evidence>
<sequence length="118" mass="13520">MLENTLRLNAKRDYGPYSQHFLGIRSRSMRKHFVCTFHWITIFHQGSDPVLLLICFCLSKTPLFNRNSDVLNYKRYSKGSLASALSSFDPRAFAPSNPTMVIRSGPSIFAEQSLILEF</sequence>